<dbReference type="GO" id="GO:0005739">
    <property type="term" value="C:mitochondrion"/>
    <property type="evidence" value="ECO:0007669"/>
    <property type="project" value="UniProtKB-SubCell"/>
</dbReference>
<proteinExistence type="predicted"/>
<evidence type="ECO:0000256" key="3">
    <source>
        <dbReference type="ARBA" id="ARBA00022679"/>
    </source>
</evidence>
<dbReference type="InterPro" id="IPR049704">
    <property type="entry name" value="Aminotrans_3_PPA_site"/>
</dbReference>
<dbReference type="InterPro" id="IPR005814">
    <property type="entry name" value="Aminotrans_3"/>
</dbReference>
<dbReference type="Proteomes" id="UP000799421">
    <property type="component" value="Unassembled WGS sequence"/>
</dbReference>
<accession>A0A6A7C641</accession>
<dbReference type="OrthoDB" id="425114at2759"/>
<keyword evidence="6" id="KW-1185">Reference proteome</keyword>
<feature type="region of interest" description="Disordered" evidence="4">
    <location>
        <begin position="615"/>
        <end position="634"/>
    </location>
</feature>
<evidence type="ECO:0000256" key="4">
    <source>
        <dbReference type="SAM" id="MobiDB-lite"/>
    </source>
</evidence>
<protein>
    <submittedName>
        <fullName evidence="5">Putative bifunctional diaminopelargonate synthase</fullName>
    </submittedName>
</protein>
<evidence type="ECO:0000256" key="1">
    <source>
        <dbReference type="ARBA" id="ARBA00004173"/>
    </source>
</evidence>
<dbReference type="AlphaFoldDB" id="A0A6A7C641"/>
<dbReference type="GO" id="GO:0004015">
    <property type="term" value="F:adenosylmethionine-8-amino-7-oxononanoate transaminase activity"/>
    <property type="evidence" value="ECO:0007669"/>
    <property type="project" value="TreeGrafter"/>
</dbReference>
<dbReference type="EMBL" id="MU005967">
    <property type="protein sequence ID" value="KAF2862148.1"/>
    <property type="molecule type" value="Genomic_DNA"/>
</dbReference>
<evidence type="ECO:0000313" key="6">
    <source>
        <dbReference type="Proteomes" id="UP000799421"/>
    </source>
</evidence>
<dbReference type="GO" id="GO:0030170">
    <property type="term" value="F:pyridoxal phosphate binding"/>
    <property type="evidence" value="ECO:0007669"/>
    <property type="project" value="InterPro"/>
</dbReference>
<sequence>MPLYPHLRLLQIWGSNTNVGKTLLSSILARSFRHHLKRTRYLKPISTGPDSESDTIHLSHSCETKCLFQLPDAVSPHLALQRVGSTSPDILSALRNEIQRYAAQGEGVVIIETAGGVLSPSVDGTPQGDFYRPLRLPALLVGDYRLGGIGTTISAYESLVLRGYEVQGVGMVEEGGYANYEFLKRYLADRGVGCFAIEPPPEGDGRRDGTDLLGYYDRMARREGVRGFVDGFLSAHEERVKQLKSLPKRAERTIWHPFMQHSERSENTIVAIDAAYGDYFQTFVTGEGEGDLLRLKFDGSASWWTQGLGHGNVKLALTAAHAAGRYGHVMFAGAAHEAAVSLAERLLARMGNKRLKKVFFTDNGSTGMEVAVKMALRYSTVHKGMDKSVAILGLKNSYHGDTLGTMACSEPSIYNEKVEWYTPRGVWVDFPKVKLVRGVWMVEDPEGEKETFNSLQEIFDFDARPKAREAYESCCTSLFLSLETQNVGALILEPIILGAGGMHFADPLFQHVLASFARSADVPIIYDEVFTGLYRLGRFSSGSWLGVDADVVVNAKLLTGGLLPLCTTSASDAIFEAFLSSEKSDALLHGHSYTAHPVGCEVAIKSLDELQRVSSSTQGRTNETSTGNLPPTSDEVVSSMWSTQFITTLSMADRVEYTFSLGSVCVICLHGSGGYASTAAAGLRDYLFTQGIHSRVLGNVLYLMAAPTTTPTVINQIEDTVAKAFATGWN</sequence>
<dbReference type="Gene3D" id="3.40.640.10">
    <property type="entry name" value="Type I PLP-dependent aspartate aminotransferase-like (Major domain)"/>
    <property type="match status" value="1"/>
</dbReference>
<evidence type="ECO:0000313" key="5">
    <source>
        <dbReference type="EMBL" id="KAF2862148.1"/>
    </source>
</evidence>
<dbReference type="Pfam" id="PF00202">
    <property type="entry name" value="Aminotran_3"/>
    <property type="match status" value="1"/>
</dbReference>
<dbReference type="InterPro" id="IPR015421">
    <property type="entry name" value="PyrdxlP-dep_Trfase_major"/>
</dbReference>
<dbReference type="InterPro" id="IPR027417">
    <property type="entry name" value="P-loop_NTPase"/>
</dbReference>
<reference evidence="5" key="1">
    <citation type="journal article" date="2020" name="Stud. Mycol.">
        <title>101 Dothideomycetes genomes: a test case for predicting lifestyles and emergence of pathogens.</title>
        <authorList>
            <person name="Haridas S."/>
            <person name="Albert R."/>
            <person name="Binder M."/>
            <person name="Bloem J."/>
            <person name="Labutti K."/>
            <person name="Salamov A."/>
            <person name="Andreopoulos B."/>
            <person name="Baker S."/>
            <person name="Barry K."/>
            <person name="Bills G."/>
            <person name="Bluhm B."/>
            <person name="Cannon C."/>
            <person name="Castanera R."/>
            <person name="Culley D."/>
            <person name="Daum C."/>
            <person name="Ezra D."/>
            <person name="Gonzalez J."/>
            <person name="Henrissat B."/>
            <person name="Kuo A."/>
            <person name="Liang C."/>
            <person name="Lipzen A."/>
            <person name="Lutzoni F."/>
            <person name="Magnuson J."/>
            <person name="Mondo S."/>
            <person name="Nolan M."/>
            <person name="Ohm R."/>
            <person name="Pangilinan J."/>
            <person name="Park H.-J."/>
            <person name="Ramirez L."/>
            <person name="Alfaro M."/>
            <person name="Sun H."/>
            <person name="Tritt A."/>
            <person name="Yoshinaga Y."/>
            <person name="Zwiers L.-H."/>
            <person name="Turgeon B."/>
            <person name="Goodwin S."/>
            <person name="Spatafora J."/>
            <person name="Crous P."/>
            <person name="Grigoriev I."/>
        </authorList>
    </citation>
    <scope>NUCLEOTIDE SEQUENCE</scope>
    <source>
        <strain evidence="5">CBS 480.64</strain>
    </source>
</reference>
<dbReference type="PANTHER" id="PTHR42684">
    <property type="entry name" value="ADENOSYLMETHIONINE-8-AMINO-7-OXONONANOATE AMINOTRANSFERASE"/>
    <property type="match status" value="1"/>
</dbReference>
<keyword evidence="3" id="KW-0808">Transferase</keyword>
<dbReference type="GO" id="GO:0004141">
    <property type="term" value="F:dethiobiotin synthase activity"/>
    <property type="evidence" value="ECO:0007669"/>
    <property type="project" value="TreeGrafter"/>
</dbReference>
<dbReference type="InterPro" id="IPR015424">
    <property type="entry name" value="PyrdxlP-dep_Trfase"/>
</dbReference>
<dbReference type="CDD" id="cd03109">
    <property type="entry name" value="DTBS"/>
    <property type="match status" value="1"/>
</dbReference>
<gene>
    <name evidence="5" type="ORF">K470DRAFT_15454</name>
</gene>
<dbReference type="SUPFAM" id="SSF53383">
    <property type="entry name" value="PLP-dependent transferases"/>
    <property type="match status" value="1"/>
</dbReference>
<keyword evidence="2" id="KW-0032">Aminotransferase</keyword>
<dbReference type="PROSITE" id="PS00600">
    <property type="entry name" value="AA_TRANSFER_CLASS_3"/>
    <property type="match status" value="1"/>
</dbReference>
<name>A0A6A7C641_9PEZI</name>
<comment type="subcellular location">
    <subcellularLocation>
        <location evidence="1">Mitochondrion</location>
    </subcellularLocation>
</comment>
<dbReference type="SUPFAM" id="SSF52540">
    <property type="entry name" value="P-loop containing nucleoside triphosphate hydrolases"/>
    <property type="match status" value="1"/>
</dbReference>
<organism evidence="5 6">
    <name type="scientific">Piedraia hortae CBS 480.64</name>
    <dbReference type="NCBI Taxonomy" id="1314780"/>
    <lineage>
        <taxon>Eukaryota</taxon>
        <taxon>Fungi</taxon>
        <taxon>Dikarya</taxon>
        <taxon>Ascomycota</taxon>
        <taxon>Pezizomycotina</taxon>
        <taxon>Dothideomycetes</taxon>
        <taxon>Dothideomycetidae</taxon>
        <taxon>Capnodiales</taxon>
        <taxon>Piedraiaceae</taxon>
        <taxon>Piedraia</taxon>
    </lineage>
</organism>
<dbReference type="GO" id="GO:0009102">
    <property type="term" value="P:biotin biosynthetic process"/>
    <property type="evidence" value="ECO:0007669"/>
    <property type="project" value="TreeGrafter"/>
</dbReference>
<dbReference type="PANTHER" id="PTHR42684:SF3">
    <property type="entry name" value="ADENOSYLMETHIONINE-8-AMINO-7-OXONONANOATE AMINOTRANSFERASE"/>
    <property type="match status" value="1"/>
</dbReference>
<evidence type="ECO:0000256" key="2">
    <source>
        <dbReference type="ARBA" id="ARBA00022576"/>
    </source>
</evidence>
<dbReference type="Gene3D" id="3.40.50.300">
    <property type="entry name" value="P-loop containing nucleotide triphosphate hydrolases"/>
    <property type="match status" value="1"/>
</dbReference>
<dbReference type="Pfam" id="PF13500">
    <property type="entry name" value="AAA_26"/>
    <property type="match status" value="1"/>
</dbReference>